<dbReference type="Pfam" id="PF01925">
    <property type="entry name" value="TauE"/>
    <property type="match status" value="1"/>
</dbReference>
<evidence type="ECO:0000256" key="3">
    <source>
        <dbReference type="ARBA" id="ARBA00022448"/>
    </source>
</evidence>
<dbReference type="PANTHER" id="PTHR30269">
    <property type="entry name" value="TRANSMEMBRANE PROTEIN YFCA"/>
    <property type="match status" value="1"/>
</dbReference>
<evidence type="ECO:0000313" key="9">
    <source>
        <dbReference type="EMBL" id="SDZ38869.1"/>
    </source>
</evidence>
<feature type="transmembrane region" description="Helical" evidence="8">
    <location>
        <begin position="70"/>
        <end position="90"/>
    </location>
</feature>
<keyword evidence="7 8" id="KW-0472">Membrane</keyword>
<reference evidence="10" key="1">
    <citation type="submission" date="2016-10" db="EMBL/GenBank/DDBJ databases">
        <authorList>
            <person name="Varghese N."/>
            <person name="Submissions S."/>
        </authorList>
    </citation>
    <scope>NUCLEOTIDE SEQUENCE [LARGE SCALE GENOMIC DNA]</scope>
    <source>
        <strain evidence="10">CGMCC 4.3530</strain>
    </source>
</reference>
<comment type="similarity">
    <text evidence="2 8">Belongs to the 4-toluene sulfonate uptake permease (TSUP) (TC 2.A.102) family.</text>
</comment>
<dbReference type="OrthoDB" id="5472127at2"/>
<evidence type="ECO:0000256" key="1">
    <source>
        <dbReference type="ARBA" id="ARBA00004651"/>
    </source>
</evidence>
<dbReference type="RefSeq" id="WP_093276802.1">
    <property type="nucleotide sequence ID" value="NZ_FNOK01000067.1"/>
</dbReference>
<feature type="transmembrane region" description="Helical" evidence="8">
    <location>
        <begin position="37"/>
        <end position="58"/>
    </location>
</feature>
<organism evidence="9 10">
    <name type="scientific">Saccharopolyspora shandongensis</name>
    <dbReference type="NCBI Taxonomy" id="418495"/>
    <lineage>
        <taxon>Bacteria</taxon>
        <taxon>Bacillati</taxon>
        <taxon>Actinomycetota</taxon>
        <taxon>Actinomycetes</taxon>
        <taxon>Pseudonocardiales</taxon>
        <taxon>Pseudonocardiaceae</taxon>
        <taxon>Saccharopolyspora</taxon>
    </lineage>
</organism>
<keyword evidence="10" id="KW-1185">Reference proteome</keyword>
<evidence type="ECO:0000256" key="6">
    <source>
        <dbReference type="ARBA" id="ARBA00022989"/>
    </source>
</evidence>
<feature type="transmembrane region" description="Helical" evidence="8">
    <location>
        <begin position="187"/>
        <end position="204"/>
    </location>
</feature>
<proteinExistence type="inferred from homology"/>
<dbReference type="EMBL" id="FNOK01000067">
    <property type="protein sequence ID" value="SDZ38869.1"/>
    <property type="molecule type" value="Genomic_DNA"/>
</dbReference>
<evidence type="ECO:0000313" key="10">
    <source>
        <dbReference type="Proteomes" id="UP000199529"/>
    </source>
</evidence>
<keyword evidence="6 8" id="KW-1133">Transmembrane helix</keyword>
<keyword evidence="5 8" id="KW-0812">Transmembrane</keyword>
<protein>
    <recommendedName>
        <fullName evidence="8">Probable membrane transporter protein</fullName>
    </recommendedName>
</protein>
<feature type="transmembrane region" description="Helical" evidence="8">
    <location>
        <begin position="216"/>
        <end position="235"/>
    </location>
</feature>
<name>A0A1H3SP10_9PSEU</name>
<evidence type="ECO:0000256" key="8">
    <source>
        <dbReference type="RuleBase" id="RU363041"/>
    </source>
</evidence>
<feature type="transmembrane region" description="Helical" evidence="8">
    <location>
        <begin position="96"/>
        <end position="115"/>
    </location>
</feature>
<gene>
    <name evidence="9" type="ORF">SAMN05216215_106719</name>
</gene>
<keyword evidence="4 8" id="KW-1003">Cell membrane</keyword>
<dbReference type="InterPro" id="IPR052017">
    <property type="entry name" value="TSUP"/>
</dbReference>
<evidence type="ECO:0000256" key="2">
    <source>
        <dbReference type="ARBA" id="ARBA00009142"/>
    </source>
</evidence>
<evidence type="ECO:0000256" key="7">
    <source>
        <dbReference type="ARBA" id="ARBA00023136"/>
    </source>
</evidence>
<sequence length="236" mass="23866">MSVAVLALMALAVAVAAFVQGATGVGFALIVAPVVGLVEPSLLPVFLLVLMIPLNLYIAGRERGSLDRAGAGWIIAGRFAGTFGGLWVLVAVPVGQLNLLVGGSTVLAAVVTLLAPKFTPGRGAFLAAGAITGVTETATGVGGPPLALVYQHRPAAVLRSTVAVCFIAGEVISLAVLLITGKVGADQLWPAAVLLPALALGAGLSRFVHHRLDGRLMRLLVQLFAIVSGVALLFAG</sequence>
<comment type="subcellular location">
    <subcellularLocation>
        <location evidence="1 8">Cell membrane</location>
        <topology evidence="1 8">Multi-pass membrane protein</topology>
    </subcellularLocation>
</comment>
<evidence type="ECO:0000256" key="5">
    <source>
        <dbReference type="ARBA" id="ARBA00022692"/>
    </source>
</evidence>
<dbReference type="STRING" id="418495.SAMN05216215_106719"/>
<evidence type="ECO:0000256" key="4">
    <source>
        <dbReference type="ARBA" id="ARBA00022475"/>
    </source>
</evidence>
<accession>A0A1H3SP10</accession>
<dbReference type="AlphaFoldDB" id="A0A1H3SP10"/>
<dbReference type="GO" id="GO:0005886">
    <property type="term" value="C:plasma membrane"/>
    <property type="evidence" value="ECO:0007669"/>
    <property type="project" value="UniProtKB-SubCell"/>
</dbReference>
<dbReference type="InterPro" id="IPR002781">
    <property type="entry name" value="TM_pro_TauE-like"/>
</dbReference>
<keyword evidence="3" id="KW-0813">Transport</keyword>
<dbReference type="PANTHER" id="PTHR30269:SF37">
    <property type="entry name" value="MEMBRANE TRANSPORTER PROTEIN"/>
    <property type="match status" value="1"/>
</dbReference>
<dbReference type="Proteomes" id="UP000199529">
    <property type="component" value="Unassembled WGS sequence"/>
</dbReference>
<feature type="transmembrane region" description="Helical" evidence="8">
    <location>
        <begin position="161"/>
        <end position="181"/>
    </location>
</feature>